<reference evidence="2 3" key="1">
    <citation type="submission" date="2016-08" db="EMBL/GenBank/DDBJ databases">
        <title>Complete genome sequence of Acinetobacter baylyi strain GFJ2.</title>
        <authorList>
            <person name="Tabata M."/>
            <person name="Kuboki S."/>
            <person name="Gibu N."/>
            <person name="Kinouchi Y."/>
            <person name="Vangnai A."/>
            <person name="Kasai D."/>
            <person name="Fukuda M."/>
        </authorList>
    </citation>
    <scope>NUCLEOTIDE SEQUENCE [LARGE SCALE GENOMIC DNA]</scope>
    <source>
        <strain evidence="2 3">GFJ2</strain>
    </source>
</reference>
<evidence type="ECO:0000313" key="3">
    <source>
        <dbReference type="Proteomes" id="UP000185674"/>
    </source>
</evidence>
<feature type="transmembrane region" description="Helical" evidence="1">
    <location>
        <begin position="7"/>
        <end position="32"/>
    </location>
</feature>
<evidence type="ECO:0000256" key="1">
    <source>
        <dbReference type="SAM" id="Phobius"/>
    </source>
</evidence>
<keyword evidence="1" id="KW-0472">Membrane</keyword>
<dbReference type="Proteomes" id="UP000185674">
    <property type="component" value="Chromosome"/>
</dbReference>
<keyword evidence="1" id="KW-1133">Transmembrane helix</keyword>
<feature type="transmembrane region" description="Helical" evidence="1">
    <location>
        <begin position="38"/>
        <end position="59"/>
    </location>
</feature>
<accession>A0A1P8EJ93</accession>
<gene>
    <name evidence="2" type="ORF">BEN76_09730</name>
</gene>
<proteinExistence type="predicted"/>
<evidence type="ECO:0000313" key="2">
    <source>
        <dbReference type="EMBL" id="APV36281.1"/>
    </source>
</evidence>
<organism evidence="2 3">
    <name type="scientific">Acinetobacter soli</name>
    <dbReference type="NCBI Taxonomy" id="487316"/>
    <lineage>
        <taxon>Bacteria</taxon>
        <taxon>Pseudomonadati</taxon>
        <taxon>Pseudomonadota</taxon>
        <taxon>Gammaproteobacteria</taxon>
        <taxon>Moraxellales</taxon>
        <taxon>Moraxellaceae</taxon>
        <taxon>Acinetobacter</taxon>
    </lineage>
</organism>
<dbReference type="AlphaFoldDB" id="A0A1P8EJ93"/>
<name>A0A1P8EJ93_9GAMM</name>
<keyword evidence="1" id="KW-0812">Transmembrane</keyword>
<protein>
    <submittedName>
        <fullName evidence="2">Uncharacterized protein</fullName>
    </submittedName>
</protein>
<sequence>MKNIVNLILAFILLACMIFVVYLIISSFFSWFKEINPQLAIALITGSSTIIVATLTVVLGKYYERLKEIESHHRARKVEIYDEFLISVFKVFYEDDSNFDLVKFLQEWQRKIIMWASPSVIKAFIDWKIHLAKSPPNAKTFFLMEDLFKAMRKDIGLSNKNLDKGAFSHFIMKEADLFLALSKENPNITLAEISEVEKVLEYQKHT</sequence>
<dbReference type="EMBL" id="CP016896">
    <property type="protein sequence ID" value="APV36281.1"/>
    <property type="molecule type" value="Genomic_DNA"/>
</dbReference>
<dbReference type="STRING" id="487316.BEN76_09730"/>
<dbReference type="PROSITE" id="PS51257">
    <property type="entry name" value="PROKAR_LIPOPROTEIN"/>
    <property type="match status" value="1"/>
</dbReference>
<dbReference type="KEGG" id="asol:BEN76_09730"/>